<name>A0AAV7Q7I6_PLEWA</name>
<evidence type="ECO:0000313" key="3">
    <source>
        <dbReference type="Proteomes" id="UP001066276"/>
    </source>
</evidence>
<dbReference type="EMBL" id="JANPWB010000010">
    <property type="protein sequence ID" value="KAJ1136512.1"/>
    <property type="molecule type" value="Genomic_DNA"/>
</dbReference>
<feature type="compositionally biased region" description="Acidic residues" evidence="1">
    <location>
        <begin position="13"/>
        <end position="25"/>
    </location>
</feature>
<feature type="compositionally biased region" description="Pro residues" evidence="1">
    <location>
        <begin position="84"/>
        <end position="93"/>
    </location>
</feature>
<organism evidence="2 3">
    <name type="scientific">Pleurodeles waltl</name>
    <name type="common">Iberian ribbed newt</name>
    <dbReference type="NCBI Taxonomy" id="8319"/>
    <lineage>
        <taxon>Eukaryota</taxon>
        <taxon>Metazoa</taxon>
        <taxon>Chordata</taxon>
        <taxon>Craniata</taxon>
        <taxon>Vertebrata</taxon>
        <taxon>Euteleostomi</taxon>
        <taxon>Amphibia</taxon>
        <taxon>Batrachia</taxon>
        <taxon>Caudata</taxon>
        <taxon>Salamandroidea</taxon>
        <taxon>Salamandridae</taxon>
        <taxon>Pleurodelinae</taxon>
        <taxon>Pleurodeles</taxon>
    </lineage>
</organism>
<sequence length="234" mass="25705">MNEDCQQVRENDAIEGYEQMDEEETLEELEEGSEGEIGLLVESLLQGRGVYHAASRPRLPSELLRALPLGAILKAGKDAGGPHPRAPGGPLSPPTLCAPNRRTPGRPRQPLLTGNKLGPTWAKALLRCPLSMWPFLTQGEIRVPPPVIKVTACRRDTTNGPFRPARRPVPPSRGLRLPAIPTGTSTMAHLDPRHCVHLHRGIASVEPPPRHCLLRLREGFEWSHQKSRPDGHVG</sequence>
<keyword evidence="3" id="KW-1185">Reference proteome</keyword>
<dbReference type="Proteomes" id="UP001066276">
    <property type="component" value="Chromosome 6"/>
</dbReference>
<protein>
    <submittedName>
        <fullName evidence="2">Uncharacterized protein</fullName>
    </submittedName>
</protein>
<comment type="caution">
    <text evidence="2">The sequence shown here is derived from an EMBL/GenBank/DDBJ whole genome shotgun (WGS) entry which is preliminary data.</text>
</comment>
<feature type="region of interest" description="Disordered" evidence="1">
    <location>
        <begin position="156"/>
        <end position="177"/>
    </location>
</feature>
<feature type="compositionally biased region" description="Basic and acidic residues" evidence="1">
    <location>
        <begin position="1"/>
        <end position="12"/>
    </location>
</feature>
<proteinExistence type="predicted"/>
<dbReference type="AlphaFoldDB" id="A0AAV7Q7I6"/>
<gene>
    <name evidence="2" type="ORF">NDU88_002927</name>
</gene>
<evidence type="ECO:0000313" key="2">
    <source>
        <dbReference type="EMBL" id="KAJ1136512.1"/>
    </source>
</evidence>
<evidence type="ECO:0000256" key="1">
    <source>
        <dbReference type="SAM" id="MobiDB-lite"/>
    </source>
</evidence>
<feature type="region of interest" description="Disordered" evidence="1">
    <location>
        <begin position="75"/>
        <end position="115"/>
    </location>
</feature>
<feature type="region of interest" description="Disordered" evidence="1">
    <location>
        <begin position="1"/>
        <end position="25"/>
    </location>
</feature>
<reference evidence="2" key="1">
    <citation type="journal article" date="2022" name="bioRxiv">
        <title>Sequencing and chromosome-scale assembly of the giantPleurodeles waltlgenome.</title>
        <authorList>
            <person name="Brown T."/>
            <person name="Elewa A."/>
            <person name="Iarovenko S."/>
            <person name="Subramanian E."/>
            <person name="Araus A.J."/>
            <person name="Petzold A."/>
            <person name="Susuki M."/>
            <person name="Suzuki K.-i.T."/>
            <person name="Hayashi T."/>
            <person name="Toyoda A."/>
            <person name="Oliveira C."/>
            <person name="Osipova E."/>
            <person name="Leigh N.D."/>
            <person name="Simon A."/>
            <person name="Yun M.H."/>
        </authorList>
    </citation>
    <scope>NUCLEOTIDE SEQUENCE</scope>
    <source>
        <strain evidence="2">20211129_DDA</strain>
        <tissue evidence="2">Liver</tissue>
    </source>
</reference>
<accession>A0AAV7Q7I6</accession>